<keyword evidence="4" id="KW-1185">Reference proteome</keyword>
<dbReference type="InterPro" id="IPR036188">
    <property type="entry name" value="FAD/NAD-bd_sf"/>
</dbReference>
<dbReference type="InterPro" id="IPR028261">
    <property type="entry name" value="DPD_II"/>
</dbReference>
<sequence>MAISPKKTPISEQDPKVRAHNFKEVCLGYTPEEAMQEASRCLNCKNTPCVKGCPVSINIPGFIKQVKENNFQGAWEILSSSTALPAVCGRVCPQENQCEGPCTVGKIKNRATGEQNDSVAIGKLERFVADWKATQPKAPAAPIPYNGKGKVAVVGSGPSSLTVAGDLVKLGYKVKIFEALHKAGGVLMYGIPEFRLPKTVVQHEIGGLKELGVEIECNVIVGRTMTIEELRKEYDAVYIATGAGTPKFAGVPGTNLNGVFSASEYLTRINLMHGYEFPNFDTPTKKSKNVFVIGGGNVAMDAARSALRLGAESVTVVYRRSLEELPARIEEYHHAVEEGVKFEFLTAPMEYLGYEGDDKNKMGTLVGIKCIRMELGEPDESGRRRPVEKPGSEFVQECDTIIEAIGQSSNRVLLDAWPELNTTKRGYIVATEPEGATSVEGVYAGGDIVTGAATVILAMGAGKDAAKAIDEYLTKKAEAKK</sequence>
<dbReference type="PRINTS" id="PR00411">
    <property type="entry name" value="PNDRDTASEI"/>
</dbReference>
<dbReference type="GO" id="GO:0051536">
    <property type="term" value="F:iron-sulfur cluster binding"/>
    <property type="evidence" value="ECO:0007669"/>
    <property type="project" value="InterPro"/>
</dbReference>
<dbReference type="HOGENOM" id="CLU_000422_3_3_0"/>
<evidence type="ECO:0000313" key="4">
    <source>
        <dbReference type="Proteomes" id="UP000003806"/>
    </source>
</evidence>
<dbReference type="PANTHER" id="PTHR42783:SF3">
    <property type="entry name" value="GLUTAMATE SYNTHASE [NADPH] SMALL CHAIN-RELATED"/>
    <property type="match status" value="1"/>
</dbReference>
<dbReference type="GO" id="GO:0016491">
    <property type="term" value="F:oxidoreductase activity"/>
    <property type="evidence" value="ECO:0007669"/>
    <property type="project" value="InterPro"/>
</dbReference>
<dbReference type="Gene3D" id="1.10.1060.10">
    <property type="entry name" value="Alpha-helical ferredoxin"/>
    <property type="match status" value="1"/>
</dbReference>
<dbReference type="OrthoDB" id="9803192at2"/>
<evidence type="ECO:0000313" key="3">
    <source>
        <dbReference type="EMBL" id="EHM13145.1"/>
    </source>
</evidence>
<organism evidence="3 4">
    <name type="scientific">Jonquetella anthropi DSM 22815</name>
    <dbReference type="NCBI Taxonomy" id="885272"/>
    <lineage>
        <taxon>Bacteria</taxon>
        <taxon>Thermotogati</taxon>
        <taxon>Synergistota</taxon>
        <taxon>Synergistia</taxon>
        <taxon>Synergistales</taxon>
        <taxon>Dethiosulfovibrionaceae</taxon>
        <taxon>Jonquetella</taxon>
    </lineage>
</organism>
<feature type="domain" description="FAD/NAD(P)-binding" evidence="1">
    <location>
        <begin position="150"/>
        <end position="462"/>
    </location>
</feature>
<evidence type="ECO:0000259" key="1">
    <source>
        <dbReference type="Pfam" id="PF07992"/>
    </source>
</evidence>
<dbReference type="PANTHER" id="PTHR42783">
    <property type="entry name" value="GLUTAMATE SYNTHASE [NADPH] SMALL CHAIN"/>
    <property type="match status" value="1"/>
</dbReference>
<dbReference type="Pfam" id="PF07992">
    <property type="entry name" value="Pyr_redox_2"/>
    <property type="match status" value="1"/>
</dbReference>
<name>H0UKD6_9BACT</name>
<protein>
    <submittedName>
        <fullName evidence="3">NADPH-dependent glutamate synthase, homotetrameric</fullName>
    </submittedName>
</protein>
<dbReference type="NCBIfam" id="TIGR01316">
    <property type="entry name" value="gltA"/>
    <property type="match status" value="1"/>
</dbReference>
<dbReference type="Gene3D" id="3.50.50.60">
    <property type="entry name" value="FAD/NAD(P)-binding domain"/>
    <property type="match status" value="2"/>
</dbReference>
<dbReference type="PRINTS" id="PR00368">
    <property type="entry name" value="FADPNR"/>
</dbReference>
<gene>
    <name evidence="3" type="ORF">JonanDRAFT_0765</name>
</gene>
<accession>H0UKD6</accession>
<dbReference type="RefSeq" id="WP_008521085.1">
    <property type="nucleotide sequence ID" value="NZ_CM001376.1"/>
</dbReference>
<evidence type="ECO:0000259" key="2">
    <source>
        <dbReference type="Pfam" id="PF14691"/>
    </source>
</evidence>
<dbReference type="SUPFAM" id="SSF51971">
    <property type="entry name" value="Nucleotide-binding domain"/>
    <property type="match status" value="1"/>
</dbReference>
<dbReference type="eggNOG" id="COG0493">
    <property type="taxonomic scope" value="Bacteria"/>
</dbReference>
<proteinExistence type="predicted"/>
<dbReference type="Proteomes" id="UP000003806">
    <property type="component" value="Chromosome"/>
</dbReference>
<dbReference type="SUPFAM" id="SSF46548">
    <property type="entry name" value="alpha-helical ferredoxin"/>
    <property type="match status" value="1"/>
</dbReference>
<dbReference type="InterPro" id="IPR009051">
    <property type="entry name" value="Helical_ferredxn"/>
</dbReference>
<dbReference type="STRING" id="885272.JonanDRAFT_0765"/>
<dbReference type="InterPro" id="IPR006004">
    <property type="entry name" value="SudA-like"/>
</dbReference>
<dbReference type="AlphaFoldDB" id="H0UKD6"/>
<feature type="domain" description="Dihydroprymidine dehydrogenase" evidence="2">
    <location>
        <begin position="18"/>
        <end position="134"/>
    </location>
</feature>
<dbReference type="Pfam" id="PF14691">
    <property type="entry name" value="Fer4_20"/>
    <property type="match status" value="1"/>
</dbReference>
<dbReference type="EMBL" id="CM001376">
    <property type="protein sequence ID" value="EHM13145.1"/>
    <property type="molecule type" value="Genomic_DNA"/>
</dbReference>
<dbReference type="InterPro" id="IPR023753">
    <property type="entry name" value="FAD/NAD-binding_dom"/>
</dbReference>
<reference evidence="3 4" key="1">
    <citation type="submission" date="2011-11" db="EMBL/GenBank/DDBJ databases">
        <title>The Noncontiguous Finished genome of Jonquetella anthropi DSM 22815.</title>
        <authorList>
            <consortium name="US DOE Joint Genome Institute (JGI-PGF)"/>
            <person name="Lucas S."/>
            <person name="Copeland A."/>
            <person name="Lapidus A."/>
            <person name="Glavina del Rio T."/>
            <person name="Dalin E."/>
            <person name="Tice H."/>
            <person name="Bruce D."/>
            <person name="Goodwin L."/>
            <person name="Pitluck S."/>
            <person name="Peters L."/>
            <person name="Mikhailova N."/>
            <person name="Held B."/>
            <person name="Kyrpides N."/>
            <person name="Mavromatis K."/>
            <person name="Ivanova N."/>
            <person name="Markowitz V."/>
            <person name="Cheng J.-F."/>
            <person name="Hugenholtz P."/>
            <person name="Woyke T."/>
            <person name="Wu D."/>
            <person name="Gronow S."/>
            <person name="Wellnitz S."/>
            <person name="Brambilla E."/>
            <person name="Klenk H.-P."/>
            <person name="Eisen J.A."/>
        </authorList>
    </citation>
    <scope>NUCLEOTIDE SEQUENCE [LARGE SCALE GENOMIC DNA]</scope>
    <source>
        <strain evidence="3 4">DSM 22815</strain>
    </source>
</reference>